<dbReference type="GO" id="GO:0030154">
    <property type="term" value="P:cell differentiation"/>
    <property type="evidence" value="ECO:0007669"/>
    <property type="project" value="TreeGrafter"/>
</dbReference>
<dbReference type="PANTHER" id="PTHR45807:SF7">
    <property type="entry name" value="TYROSINE-PROTEIN KINASE HOPSCOTCH"/>
    <property type="match status" value="1"/>
</dbReference>
<keyword evidence="1" id="KW-0808">Transferase</keyword>
<dbReference type="InterPro" id="IPR017441">
    <property type="entry name" value="Protein_kinase_ATP_BS"/>
</dbReference>
<evidence type="ECO:0000256" key="4">
    <source>
        <dbReference type="PROSITE-ProRule" id="PRU10141"/>
    </source>
</evidence>
<feature type="domain" description="Protein kinase" evidence="5">
    <location>
        <begin position="594"/>
        <end position="648"/>
    </location>
</feature>
<dbReference type="SUPFAM" id="SSF56112">
    <property type="entry name" value="Protein kinase-like (PK-like)"/>
    <property type="match status" value="2"/>
</dbReference>
<dbReference type="GO" id="GO:0005829">
    <property type="term" value="C:cytosol"/>
    <property type="evidence" value="ECO:0007669"/>
    <property type="project" value="TreeGrafter"/>
</dbReference>
<sequence>MFTLILFMKNGLAFIMKKKKQEAEHVCRIEEIVFVAIRKQDKSVEISRQNGAPCYFAFPSLAALESMVSCLSAYYRVMKSWTFNICRELPAPSLAYLRSNKCHGPVGSKFAHQKLKIKAGLETGIGILRESSMEYDTYKLSVIKKVDQPPIEYTIIENEEGKVHLKDKKEDHDNLLSLINWEIQINYNGIGLRKLIPPSDLDKAETPLIYASKKKNEEGDSPFSIAAGEPKVMYMEHFIVIDKTPLKGKFSSVYHVRWAGRTADELAVKVPQLKAREKDDYMSCLSKFLLIKGDCVVKVYGLTLCPLSLVMEYLPLGPLNTYLQRNAKKMRQVDLLEAASYLAKALWDLHEIGITHHKIRCYNVLVADHTEHRFKVKLGDPSKPEYSSNDIHWLPREHIMHPLSALADPNVDVWAFATTVWEIFSMGETPLAGADIQQVKALYSEGYLLSRPELCPKDLYQVMVSCWHPDPHRRKHPQVIMRDVKQIFYYITDDTSTVVSEEQFSVSTQLTSLTQTDGSVTEVQFEQIMDYPLIPPEIAIPEVGVEDNYAVGDETTKSLTLKDLLVPPPWGIQSVEQTESEPSPPPIELNNCSIEIVQRIGKGNYGYVFKGKRIFKDKRVEYVALKRLVSVGNTSDFQKEMEIMKVFT</sequence>
<evidence type="ECO:0000256" key="1">
    <source>
        <dbReference type="ARBA" id="ARBA00022679"/>
    </source>
</evidence>
<keyword evidence="2 6" id="KW-0418">Kinase</keyword>
<keyword evidence="7" id="KW-1185">Reference proteome</keyword>
<dbReference type="SUPFAM" id="SSF55550">
    <property type="entry name" value="SH2 domain"/>
    <property type="match status" value="1"/>
</dbReference>
<proteinExistence type="predicted"/>
<dbReference type="PRINTS" id="PR00109">
    <property type="entry name" value="TYRKINASE"/>
</dbReference>
<evidence type="ECO:0000256" key="3">
    <source>
        <dbReference type="ARBA" id="ARBA00023137"/>
    </source>
</evidence>
<keyword evidence="4" id="KW-0547">Nucleotide-binding</keyword>
<dbReference type="InterPro" id="IPR000719">
    <property type="entry name" value="Prot_kinase_dom"/>
</dbReference>
<dbReference type="PANTHER" id="PTHR45807">
    <property type="entry name" value="TYROSINE-PROTEIN KINASE HOPSCOTCH"/>
    <property type="match status" value="1"/>
</dbReference>
<dbReference type="InterPro" id="IPR051286">
    <property type="entry name" value="JAK"/>
</dbReference>
<dbReference type="Gene3D" id="3.30.200.20">
    <property type="entry name" value="Phosphorylase Kinase, domain 1"/>
    <property type="match status" value="1"/>
</dbReference>
<gene>
    <name evidence="6" type="primary">JAK2</name>
    <name evidence="6" type="ORF">Anas_08651</name>
</gene>
<dbReference type="InterPro" id="IPR011009">
    <property type="entry name" value="Kinase-like_dom_sf"/>
</dbReference>
<accession>A0A5N5SMZ9</accession>
<evidence type="ECO:0000313" key="7">
    <source>
        <dbReference type="Proteomes" id="UP000326759"/>
    </source>
</evidence>
<reference evidence="6 7" key="1">
    <citation type="journal article" date="2019" name="PLoS Biol.">
        <title>Sex chromosomes control vertical transmission of feminizing Wolbachia symbionts in an isopod.</title>
        <authorList>
            <person name="Becking T."/>
            <person name="Chebbi M.A."/>
            <person name="Giraud I."/>
            <person name="Moumen B."/>
            <person name="Laverre T."/>
            <person name="Caubet Y."/>
            <person name="Peccoud J."/>
            <person name="Gilbert C."/>
            <person name="Cordaux R."/>
        </authorList>
    </citation>
    <scope>NUCLEOTIDE SEQUENCE [LARGE SCALE GENOMIC DNA]</scope>
    <source>
        <strain evidence="6">ANa2</strain>
        <tissue evidence="6">Whole body excluding digestive tract and cuticle</tissue>
    </source>
</reference>
<dbReference type="Proteomes" id="UP000326759">
    <property type="component" value="Unassembled WGS sequence"/>
</dbReference>
<dbReference type="InterPro" id="IPR036860">
    <property type="entry name" value="SH2_dom_sf"/>
</dbReference>
<dbReference type="PROSITE" id="PS00107">
    <property type="entry name" value="PROTEIN_KINASE_ATP"/>
    <property type="match status" value="1"/>
</dbReference>
<dbReference type="GO" id="GO:0007259">
    <property type="term" value="P:cell surface receptor signaling pathway via JAK-STAT"/>
    <property type="evidence" value="ECO:0007669"/>
    <property type="project" value="TreeGrafter"/>
</dbReference>
<dbReference type="GO" id="GO:0035556">
    <property type="term" value="P:intracellular signal transduction"/>
    <property type="evidence" value="ECO:0007669"/>
    <property type="project" value="TreeGrafter"/>
</dbReference>
<dbReference type="GO" id="GO:0004715">
    <property type="term" value="F:non-membrane spanning protein tyrosine kinase activity"/>
    <property type="evidence" value="ECO:0007669"/>
    <property type="project" value="TreeGrafter"/>
</dbReference>
<keyword evidence="3" id="KW-0829">Tyrosine-protein kinase</keyword>
<dbReference type="GO" id="GO:0019221">
    <property type="term" value="P:cytokine-mediated signaling pathway"/>
    <property type="evidence" value="ECO:0007669"/>
    <property type="project" value="TreeGrafter"/>
</dbReference>
<evidence type="ECO:0000256" key="2">
    <source>
        <dbReference type="ARBA" id="ARBA00022777"/>
    </source>
</evidence>
<evidence type="ECO:0000259" key="5">
    <source>
        <dbReference type="PROSITE" id="PS50011"/>
    </source>
</evidence>
<dbReference type="PROSITE" id="PS50011">
    <property type="entry name" value="PROTEIN_KINASE_DOM"/>
    <property type="match status" value="2"/>
</dbReference>
<dbReference type="InterPro" id="IPR000980">
    <property type="entry name" value="SH2"/>
</dbReference>
<dbReference type="GO" id="GO:0005524">
    <property type="term" value="F:ATP binding"/>
    <property type="evidence" value="ECO:0007669"/>
    <property type="project" value="UniProtKB-UniRule"/>
</dbReference>
<dbReference type="AlphaFoldDB" id="A0A5N5SMZ9"/>
<comment type="caution">
    <text evidence="6">The sequence shown here is derived from an EMBL/GenBank/DDBJ whole genome shotgun (WGS) entry which is preliminary data.</text>
</comment>
<keyword evidence="4" id="KW-0067">ATP-binding</keyword>
<dbReference type="Gene3D" id="1.10.510.10">
    <property type="entry name" value="Transferase(Phosphotransferase) domain 1"/>
    <property type="match status" value="1"/>
</dbReference>
<dbReference type="Pfam" id="PF07714">
    <property type="entry name" value="PK_Tyr_Ser-Thr"/>
    <property type="match status" value="1"/>
</dbReference>
<evidence type="ECO:0000313" key="6">
    <source>
        <dbReference type="EMBL" id="KAB7495376.1"/>
    </source>
</evidence>
<dbReference type="GO" id="GO:0005126">
    <property type="term" value="F:cytokine receptor binding"/>
    <property type="evidence" value="ECO:0007669"/>
    <property type="project" value="TreeGrafter"/>
</dbReference>
<organism evidence="6 7">
    <name type="scientific">Armadillidium nasatum</name>
    <dbReference type="NCBI Taxonomy" id="96803"/>
    <lineage>
        <taxon>Eukaryota</taxon>
        <taxon>Metazoa</taxon>
        <taxon>Ecdysozoa</taxon>
        <taxon>Arthropoda</taxon>
        <taxon>Crustacea</taxon>
        <taxon>Multicrustacea</taxon>
        <taxon>Malacostraca</taxon>
        <taxon>Eumalacostraca</taxon>
        <taxon>Peracarida</taxon>
        <taxon>Isopoda</taxon>
        <taxon>Oniscidea</taxon>
        <taxon>Crinocheta</taxon>
        <taxon>Armadillidiidae</taxon>
        <taxon>Armadillidium</taxon>
    </lineage>
</organism>
<name>A0A5N5SMZ9_9CRUS</name>
<feature type="domain" description="Protein kinase" evidence="5">
    <location>
        <begin position="239"/>
        <end position="489"/>
    </location>
</feature>
<dbReference type="EMBL" id="SEYY01022669">
    <property type="protein sequence ID" value="KAB7495376.1"/>
    <property type="molecule type" value="Genomic_DNA"/>
</dbReference>
<dbReference type="OrthoDB" id="1915767at2759"/>
<dbReference type="InterPro" id="IPR001245">
    <property type="entry name" value="Ser-Thr/Tyr_kinase_cat_dom"/>
</dbReference>
<feature type="binding site" evidence="4">
    <location>
        <position position="626"/>
    </location>
    <ligand>
        <name>ATP</name>
        <dbReference type="ChEBI" id="CHEBI:30616"/>
    </ligand>
</feature>
<protein>
    <submittedName>
        <fullName evidence="6">Tyrosine-protein kinase JAK2</fullName>
    </submittedName>
</protein>
<dbReference type="Pfam" id="PF21990">
    <property type="entry name" value="SH2_1"/>
    <property type="match status" value="1"/>
</dbReference>